<dbReference type="NCBIfam" id="TIGR03408">
    <property type="entry name" value="urea_trans_UrtC"/>
    <property type="match status" value="1"/>
</dbReference>
<feature type="transmembrane region" description="Helical" evidence="6">
    <location>
        <begin position="60"/>
        <end position="82"/>
    </location>
</feature>
<dbReference type="PANTHER" id="PTHR30482:SF4">
    <property type="entry name" value="SLR1201 PROTEIN"/>
    <property type="match status" value="1"/>
</dbReference>
<dbReference type="InterPro" id="IPR017778">
    <property type="entry name" value="ABC_transptr_urea_perm_UrtC"/>
</dbReference>
<evidence type="ECO:0000256" key="4">
    <source>
        <dbReference type="ARBA" id="ARBA00022989"/>
    </source>
</evidence>
<keyword evidence="8" id="KW-1185">Reference proteome</keyword>
<comment type="caution">
    <text evidence="7">The sequence shown here is derived from an EMBL/GenBank/DDBJ whole genome shotgun (WGS) entry which is preliminary data.</text>
</comment>
<organism evidence="7 8">
    <name type="scientific">Floridaenema evergladense BLCC-F167</name>
    <dbReference type="NCBI Taxonomy" id="3153639"/>
    <lineage>
        <taxon>Bacteria</taxon>
        <taxon>Bacillati</taxon>
        <taxon>Cyanobacteriota</taxon>
        <taxon>Cyanophyceae</taxon>
        <taxon>Oscillatoriophycideae</taxon>
        <taxon>Aerosakkonematales</taxon>
        <taxon>Aerosakkonemataceae</taxon>
        <taxon>Floridanema</taxon>
        <taxon>Floridanema evergladense</taxon>
    </lineage>
</organism>
<feature type="transmembrane region" description="Helical" evidence="6">
    <location>
        <begin position="246"/>
        <end position="263"/>
    </location>
</feature>
<evidence type="ECO:0000313" key="8">
    <source>
        <dbReference type="Proteomes" id="UP001576780"/>
    </source>
</evidence>
<gene>
    <name evidence="7" type="primary">urtC</name>
    <name evidence="7" type="ORF">ACE1CA_30775</name>
</gene>
<evidence type="ECO:0000256" key="3">
    <source>
        <dbReference type="ARBA" id="ARBA00022692"/>
    </source>
</evidence>
<feature type="transmembrane region" description="Helical" evidence="6">
    <location>
        <begin position="294"/>
        <end position="314"/>
    </location>
</feature>
<evidence type="ECO:0000256" key="1">
    <source>
        <dbReference type="ARBA" id="ARBA00004651"/>
    </source>
</evidence>
<feature type="transmembrane region" description="Helical" evidence="6">
    <location>
        <begin position="370"/>
        <end position="394"/>
    </location>
</feature>
<keyword evidence="2" id="KW-1003">Cell membrane</keyword>
<feature type="transmembrane region" description="Helical" evidence="6">
    <location>
        <begin position="123"/>
        <end position="141"/>
    </location>
</feature>
<comment type="subcellular location">
    <subcellularLocation>
        <location evidence="1">Cell membrane</location>
        <topology evidence="1">Multi-pass membrane protein</topology>
    </subcellularLocation>
</comment>
<reference evidence="7 8" key="1">
    <citation type="submission" date="2024-09" db="EMBL/GenBank/DDBJ databases">
        <title>Floridaenema gen nov. (Aerosakkonemataceae, Aerosakkonematales ord. nov., Cyanobacteria) from benthic tropical and subtropical fresh waters, with the description of four new species.</title>
        <authorList>
            <person name="Moretto J.A."/>
            <person name="Berthold D.E."/>
            <person name="Lefler F.W."/>
            <person name="Huang I.-S."/>
            <person name="Laughinghouse H. IV."/>
        </authorList>
    </citation>
    <scope>NUCLEOTIDE SEQUENCE [LARGE SCALE GENOMIC DNA]</scope>
    <source>
        <strain evidence="7 8">BLCC-F167</strain>
    </source>
</reference>
<evidence type="ECO:0000256" key="2">
    <source>
        <dbReference type="ARBA" id="ARBA00022475"/>
    </source>
</evidence>
<keyword evidence="4 6" id="KW-1133">Transmembrane helix</keyword>
<protein>
    <submittedName>
        <fullName evidence="7">Urea ABC transporter permease subunit UrtC</fullName>
    </submittedName>
</protein>
<dbReference type="Proteomes" id="UP001576780">
    <property type="component" value="Unassembled WGS sequence"/>
</dbReference>
<dbReference type="InterPro" id="IPR043428">
    <property type="entry name" value="LivM-like"/>
</dbReference>
<feature type="transmembrane region" description="Helical" evidence="6">
    <location>
        <begin position="88"/>
        <end position="111"/>
    </location>
</feature>
<evidence type="ECO:0000256" key="6">
    <source>
        <dbReference type="SAM" id="Phobius"/>
    </source>
</evidence>
<evidence type="ECO:0000313" key="7">
    <source>
        <dbReference type="EMBL" id="MFB2838895.1"/>
    </source>
</evidence>
<dbReference type="InterPro" id="IPR001851">
    <property type="entry name" value="ABC_transp_permease"/>
</dbReference>
<keyword evidence="3 6" id="KW-0812">Transmembrane</keyword>
<dbReference type="CDD" id="cd06581">
    <property type="entry name" value="TM_PBP1_LivM_like"/>
    <property type="match status" value="1"/>
</dbReference>
<dbReference type="RefSeq" id="WP_413281188.1">
    <property type="nucleotide sequence ID" value="NZ_JBHFNT010000284.1"/>
</dbReference>
<keyword evidence="5 6" id="KW-0472">Membrane</keyword>
<name>A0ABV4WUW0_9CYAN</name>
<feature type="transmembrane region" description="Helical" evidence="6">
    <location>
        <begin position="198"/>
        <end position="215"/>
    </location>
</feature>
<accession>A0ABV4WUW0</accession>
<sequence>MQENENKGNGRKIYHYPRVRKRTENWQEKETVVETVAAKDRKPKFQGLKLNPGSTKYKSILIEVGIVSAIALITILLIPPLLTVAGQAFRIGLLGRFLALAIVALGIDLIWGYTGMLSLGHGVFFALGGYALAMYLQLAPLEPGRLPEFMGLYGVQQLPWFWQPFYSFPLTVIGLIIIPALLAALLGYLVFRNRIRGVYFSILTQAATIVFFNFFNGQQKLFNGTNGLTNYKTLLGFDVNAPQTQFFFYTLTIILLALAYGFCRWLTTGRFGRLLVAIRDDESRVRFSGYNPTGFKVLVFAISAGLAGIAGALYTVQTGLISPKAMDIAFSIEMVIWVAVGGRASLIGAIIGAILVNFARSLLSEQFPEIWLFFQGALFLIVVMFLPDGLVGWWRSQGINQIKKLLGRPNQVVTYPSLETDPEVQQEREKLAGK</sequence>
<dbReference type="Pfam" id="PF02653">
    <property type="entry name" value="BPD_transp_2"/>
    <property type="match status" value="1"/>
</dbReference>
<dbReference type="PANTHER" id="PTHR30482">
    <property type="entry name" value="HIGH-AFFINITY BRANCHED-CHAIN AMINO ACID TRANSPORT SYSTEM PERMEASE"/>
    <property type="match status" value="1"/>
</dbReference>
<evidence type="ECO:0000256" key="5">
    <source>
        <dbReference type="ARBA" id="ARBA00023136"/>
    </source>
</evidence>
<dbReference type="EMBL" id="JBHFNT010000284">
    <property type="protein sequence ID" value="MFB2838895.1"/>
    <property type="molecule type" value="Genomic_DNA"/>
</dbReference>
<feature type="transmembrane region" description="Helical" evidence="6">
    <location>
        <begin position="168"/>
        <end position="191"/>
    </location>
</feature>
<feature type="transmembrane region" description="Helical" evidence="6">
    <location>
        <begin position="334"/>
        <end position="358"/>
    </location>
</feature>
<proteinExistence type="predicted"/>